<dbReference type="InterPro" id="IPR036318">
    <property type="entry name" value="FAD-bd_PCMH-like_sf"/>
</dbReference>
<dbReference type="SUPFAM" id="SSF55103">
    <property type="entry name" value="FAD-linked oxidases, C-terminal domain"/>
    <property type="match status" value="1"/>
</dbReference>
<evidence type="ECO:0000256" key="1">
    <source>
        <dbReference type="ARBA" id="ARBA00008000"/>
    </source>
</evidence>
<dbReference type="Proteomes" id="UP000654947">
    <property type="component" value="Unassembled WGS sequence"/>
</dbReference>
<dbReference type="EMBL" id="BMXL01000006">
    <property type="protein sequence ID" value="GHD22867.1"/>
    <property type="molecule type" value="Genomic_DNA"/>
</dbReference>
<comment type="cofactor">
    <cofactor evidence="6">
        <name>FAD</name>
        <dbReference type="ChEBI" id="CHEBI:57692"/>
    </cofactor>
</comment>
<dbReference type="InterPro" id="IPR016171">
    <property type="entry name" value="Vanillyl_alc_oxidase_C-sub2"/>
</dbReference>
<dbReference type="InterPro" id="IPR004113">
    <property type="entry name" value="FAD-bd_oxidored_4_C"/>
</dbReference>
<dbReference type="PROSITE" id="PS51387">
    <property type="entry name" value="FAD_PCMH"/>
    <property type="match status" value="1"/>
</dbReference>
<evidence type="ECO:0000256" key="5">
    <source>
        <dbReference type="PIRSR" id="PIRSR625650-2"/>
    </source>
</evidence>
<dbReference type="GO" id="GO:0008610">
    <property type="term" value="P:lipid biosynthetic process"/>
    <property type="evidence" value="ECO:0007669"/>
    <property type="project" value="InterPro"/>
</dbReference>
<evidence type="ECO:0000256" key="7">
    <source>
        <dbReference type="PIRSR" id="PIRSR625650-4"/>
    </source>
</evidence>
<dbReference type="GO" id="GO:0008609">
    <property type="term" value="F:alkylglycerone-phosphate synthase activity"/>
    <property type="evidence" value="ECO:0007669"/>
    <property type="project" value="InterPro"/>
</dbReference>
<feature type="active site" description="Proton donor/acceptor" evidence="4">
    <location>
        <position position="455"/>
    </location>
</feature>
<comment type="caution">
    <text evidence="10">The sequence shown here is derived from an EMBL/GenBank/DDBJ whole genome shotgun (WGS) entry which is preliminary data.</text>
</comment>
<dbReference type="GO" id="GO:0071949">
    <property type="term" value="F:FAD binding"/>
    <property type="evidence" value="ECO:0007669"/>
    <property type="project" value="InterPro"/>
</dbReference>
<comment type="similarity">
    <text evidence="1">Belongs to the FAD-binding oxidoreductase/transferase type 4 family.</text>
</comment>
<keyword evidence="3 6" id="KW-0274">FAD</keyword>
<evidence type="ECO:0000256" key="3">
    <source>
        <dbReference type="ARBA" id="ARBA00022827"/>
    </source>
</evidence>
<evidence type="ECO:0000313" key="11">
    <source>
        <dbReference type="Proteomes" id="UP000654947"/>
    </source>
</evidence>
<keyword evidence="2" id="KW-0285">Flavoprotein</keyword>
<protein>
    <submittedName>
        <fullName evidence="10">Flavoprotein</fullName>
    </submittedName>
</protein>
<dbReference type="Gene3D" id="1.10.45.10">
    <property type="entry name" value="Vanillyl-alcohol Oxidase, Chain A, domain 4"/>
    <property type="match status" value="1"/>
</dbReference>
<evidence type="ECO:0000256" key="8">
    <source>
        <dbReference type="SAM" id="MobiDB-lite"/>
    </source>
</evidence>
<dbReference type="Gene3D" id="3.30.70.3450">
    <property type="match status" value="1"/>
</dbReference>
<dbReference type="InterPro" id="IPR025650">
    <property type="entry name" value="Alkyl-DHAP_Synthase"/>
</dbReference>
<dbReference type="AlphaFoldDB" id="A0A918XC63"/>
<evidence type="ECO:0000256" key="6">
    <source>
        <dbReference type="PIRSR" id="PIRSR625650-3"/>
    </source>
</evidence>
<accession>A0A918XC63</accession>
<dbReference type="RefSeq" id="WP_193517716.1">
    <property type="nucleotide sequence ID" value="NZ_BMXL01000006.1"/>
</dbReference>
<dbReference type="SUPFAM" id="SSF56176">
    <property type="entry name" value="FAD-binding/transporter-associated domain-like"/>
    <property type="match status" value="1"/>
</dbReference>
<reference evidence="10 11" key="1">
    <citation type="journal article" date="2014" name="Int. J. Syst. Evol. Microbiol.">
        <title>Complete genome sequence of Corynebacterium casei LMG S-19264T (=DSM 44701T), isolated from a smear-ripened cheese.</title>
        <authorList>
            <consortium name="US DOE Joint Genome Institute (JGI-PGF)"/>
            <person name="Walter F."/>
            <person name="Albersmeier A."/>
            <person name="Kalinowski J."/>
            <person name="Ruckert C."/>
        </authorList>
    </citation>
    <scope>NUCLEOTIDE SEQUENCE [LARGE SCALE GENOMIC DNA]</scope>
    <source>
        <strain evidence="10 11">KCTC 19473</strain>
    </source>
</reference>
<dbReference type="Pfam" id="PF01565">
    <property type="entry name" value="FAD_binding_4"/>
    <property type="match status" value="1"/>
</dbReference>
<name>A0A918XC63_9ACTN</name>
<feature type="binding site" evidence="6">
    <location>
        <begin position="270"/>
        <end position="276"/>
    </location>
    <ligand>
        <name>FAD</name>
        <dbReference type="ChEBI" id="CHEBI:57692"/>
    </ligand>
</feature>
<organism evidence="10 11">
    <name type="scientific">Nocardiopsis kunsanensis</name>
    <dbReference type="NCBI Taxonomy" id="141693"/>
    <lineage>
        <taxon>Bacteria</taxon>
        <taxon>Bacillati</taxon>
        <taxon>Actinomycetota</taxon>
        <taxon>Actinomycetes</taxon>
        <taxon>Streptosporangiales</taxon>
        <taxon>Nocardiopsidaceae</taxon>
        <taxon>Nocardiopsis</taxon>
    </lineage>
</organism>
<dbReference type="Pfam" id="PF02913">
    <property type="entry name" value="FAD-oxidase_C"/>
    <property type="match status" value="1"/>
</dbReference>
<feature type="binding site" evidence="5">
    <location>
        <position position="394"/>
    </location>
    <ligand>
        <name>substrate</name>
    </ligand>
</feature>
<feature type="site" description="Important for enzyme activity" evidence="7">
    <location>
        <position position="321"/>
    </location>
</feature>
<sequence>MTHDKTTPSAPEMSWFAWGDPERAEALDPALRDLIVQALHADVSPIPPVEEADVDLPPSHLSDRLRELLAGIVGTDHVLTGDAVRLRRSGGKSTPDLLRRRSGQADPAPDAVVRPADHEQVQRLVELCSSEGVAVVPFGGGTSVVGGVDPLRGPFGTVVSLDLRRLDGLVSVDHTSSTAVLGAGLRAPRAEELLGEHGCTLGHLPQSFEYATIGGFAATRSAGQASAGYGRFEDMVVSLRMATPRGTLELGGAPASAAGPDLKRLVLGSEGTLGVITEVGVRVRPLPETVLDEAWSFPDFATGTEALRILAQSDVRPTMARILDESETFVGAALGGREATPGCQAVLGFEGTAEEVETRAGLVRRLMTGAGGTRLGPEPVAHWRENRFSSPYLRDTLLGAGVLAETLETATTWTGLLPLYEAMTEALRGSLEGEEGGAVILCHVSHTYPTGASLYFTVATAAGSDPLSRWDRAKRAVSDAIAEAGGTISHHHAVGTDHRPWMVSEIGPLGAEILRSVKSALDPEGVLNPGKLVPERS</sequence>
<gene>
    <name evidence="10" type="ORF">GCM10007147_17640</name>
</gene>
<proteinExistence type="inferred from homology"/>
<feature type="binding site" evidence="6">
    <location>
        <begin position="137"/>
        <end position="143"/>
    </location>
    <ligand>
        <name>FAD</name>
        <dbReference type="ChEBI" id="CHEBI:57692"/>
    </ligand>
</feature>
<evidence type="ECO:0000259" key="9">
    <source>
        <dbReference type="PROSITE" id="PS51387"/>
    </source>
</evidence>
<evidence type="ECO:0000256" key="2">
    <source>
        <dbReference type="ARBA" id="ARBA00022630"/>
    </source>
</evidence>
<dbReference type="PANTHER" id="PTHR46568">
    <property type="entry name" value="ALKYLDIHYDROXYACETONEPHOSPHATE SYNTHASE, PEROXISOMAL"/>
    <property type="match status" value="1"/>
</dbReference>
<feature type="domain" description="FAD-binding PCMH-type" evidence="9">
    <location>
        <begin position="105"/>
        <end position="286"/>
    </location>
</feature>
<dbReference type="InterPro" id="IPR016166">
    <property type="entry name" value="FAD-bd_PCMH"/>
</dbReference>
<feature type="region of interest" description="Disordered" evidence="8">
    <location>
        <begin position="86"/>
        <end position="111"/>
    </location>
</feature>
<evidence type="ECO:0000313" key="10">
    <source>
        <dbReference type="EMBL" id="GHD22867.1"/>
    </source>
</evidence>
<dbReference type="InterPro" id="IPR016164">
    <property type="entry name" value="FAD-linked_Oxase-like_C"/>
</dbReference>
<dbReference type="InterPro" id="IPR016169">
    <property type="entry name" value="FAD-bd_PCMH_sub2"/>
</dbReference>
<evidence type="ECO:0000256" key="4">
    <source>
        <dbReference type="PIRSR" id="PIRSR625650-1"/>
    </source>
</evidence>
<dbReference type="Gene3D" id="3.30.465.10">
    <property type="match status" value="1"/>
</dbReference>
<dbReference type="InterPro" id="IPR006094">
    <property type="entry name" value="Oxid_FAD_bind_N"/>
</dbReference>
<dbReference type="PANTHER" id="PTHR46568:SF1">
    <property type="entry name" value="ALKYLDIHYDROXYACETONEPHOSPHATE SYNTHASE, PEROXISOMAL"/>
    <property type="match status" value="1"/>
</dbReference>
<dbReference type="Gene3D" id="3.30.300.330">
    <property type="match status" value="1"/>
</dbReference>
<keyword evidence="11" id="KW-1185">Reference proteome</keyword>